<dbReference type="HAMAP" id="MF_00171">
    <property type="entry name" value="TruA"/>
    <property type="match status" value="1"/>
</dbReference>
<comment type="catalytic activity">
    <reaction evidence="4">
        <text>uridine(38/39/40) in tRNA = pseudouridine(38/39/40) in tRNA</text>
        <dbReference type="Rhea" id="RHEA:22376"/>
        <dbReference type="Rhea" id="RHEA-COMP:10085"/>
        <dbReference type="Rhea" id="RHEA-COMP:10087"/>
        <dbReference type="ChEBI" id="CHEBI:65314"/>
        <dbReference type="ChEBI" id="CHEBI:65315"/>
        <dbReference type="EC" id="5.4.99.12"/>
    </reaction>
</comment>
<evidence type="ECO:0000259" key="5">
    <source>
        <dbReference type="Pfam" id="PF01416"/>
    </source>
</evidence>
<dbReference type="Proteomes" id="UP000494206">
    <property type="component" value="Unassembled WGS sequence"/>
</dbReference>
<proteinExistence type="inferred from homology"/>
<dbReference type="Pfam" id="PF01416">
    <property type="entry name" value="PseudoU_synth_1"/>
    <property type="match status" value="1"/>
</dbReference>
<keyword evidence="3 4" id="KW-0413">Isomerase</keyword>
<dbReference type="InterPro" id="IPR020103">
    <property type="entry name" value="PsdUridine_synth_cat_dom_sf"/>
</dbReference>
<evidence type="ECO:0000256" key="1">
    <source>
        <dbReference type="ARBA" id="ARBA00009375"/>
    </source>
</evidence>
<name>A0A8S1EIR8_9PELO</name>
<dbReference type="GO" id="GO:0005737">
    <property type="term" value="C:cytoplasm"/>
    <property type="evidence" value="ECO:0007669"/>
    <property type="project" value="TreeGrafter"/>
</dbReference>
<dbReference type="GO" id="GO:0160147">
    <property type="term" value="F:tRNA pseudouridine(38-40) synthase activity"/>
    <property type="evidence" value="ECO:0007669"/>
    <property type="project" value="UniProtKB-EC"/>
</dbReference>
<evidence type="ECO:0000313" key="6">
    <source>
        <dbReference type="EMBL" id="CAB3403721.1"/>
    </source>
</evidence>
<keyword evidence="7" id="KW-1185">Reference proteome</keyword>
<gene>
    <name evidence="6" type="ORF">CBOVIS_LOCUS6148</name>
</gene>
<evidence type="ECO:0000256" key="3">
    <source>
        <dbReference type="ARBA" id="ARBA00023235"/>
    </source>
</evidence>
<dbReference type="InterPro" id="IPR020094">
    <property type="entry name" value="TruA/RsuA/RluB/E/F_N"/>
</dbReference>
<evidence type="ECO:0000256" key="4">
    <source>
        <dbReference type="RuleBase" id="RU003792"/>
    </source>
</evidence>
<dbReference type="InterPro" id="IPR020097">
    <property type="entry name" value="PsdUridine_synth_TruA_a/b_dom"/>
</dbReference>
<dbReference type="EC" id="5.4.99.12" evidence="4"/>
<dbReference type="GO" id="GO:0003723">
    <property type="term" value="F:RNA binding"/>
    <property type="evidence" value="ECO:0007669"/>
    <property type="project" value="InterPro"/>
</dbReference>
<dbReference type="Gene3D" id="3.30.70.660">
    <property type="entry name" value="Pseudouridine synthase I, catalytic domain, C-terminal subdomain"/>
    <property type="match status" value="1"/>
</dbReference>
<dbReference type="EMBL" id="CADEPM010000004">
    <property type="protein sequence ID" value="CAB3403721.1"/>
    <property type="molecule type" value="Genomic_DNA"/>
</dbReference>
<dbReference type="PANTHER" id="PTHR11142">
    <property type="entry name" value="PSEUDOURIDYLATE SYNTHASE"/>
    <property type="match status" value="1"/>
</dbReference>
<dbReference type="InterPro" id="IPR001406">
    <property type="entry name" value="PsdUridine_synth_TruA"/>
</dbReference>
<sequence>MANKRKSDEEEQLNQEVKRVKKQRIFNINSHPKRKIAIQFFYLGWEHDGLVQQTNTDNTVEQHLMTALLKTRLISDWNTCEYSRCGRTDKGVSAFRQTAAFIVRSCCKNADNAFWDDSVDDETKKNYPENNEEMNYLKMLNSVLPTTIRIFSWAPVPRKFSARFDCNGRIYKYALPKADLNVERMRDAASRLIGEHNFSNFCQIDMNEKRLEQSYTRKIYKVEIEEISRDSNRPEFDMLEVTVTGSGFLWHMIRYIVSVLHEIGRGNEEPELVTQMLDLNMFPSRPQYYMASNTPLCLFDNKYDNCDIQWNTDETQLNIAIIAVQKQWAAFQARSRMMENMLGELTSMHPNLETTKGLHEFIQDRPISSNYAKFVDRPRCATLQAKRERLAEMKKATN</sequence>
<dbReference type="PANTHER" id="PTHR11142:SF5">
    <property type="entry name" value="TRNA PSEUDOURIDINE(38_39) SYNTHASE"/>
    <property type="match status" value="1"/>
</dbReference>
<protein>
    <recommendedName>
        <fullName evidence="4">tRNA pseudouridine synthase</fullName>
        <ecNumber evidence="4">5.4.99.12</ecNumber>
    </recommendedName>
</protein>
<dbReference type="InterPro" id="IPR020095">
    <property type="entry name" value="PsdUridine_synth_TruA_C"/>
</dbReference>
<evidence type="ECO:0000313" key="7">
    <source>
        <dbReference type="Proteomes" id="UP000494206"/>
    </source>
</evidence>
<dbReference type="OrthoDB" id="25767at2759"/>
<dbReference type="AlphaFoldDB" id="A0A8S1EIR8"/>
<comment type="similarity">
    <text evidence="1 4">Belongs to the tRNA pseudouridine synthase TruA family.</text>
</comment>
<dbReference type="FunFam" id="3.30.70.580:FF:000007">
    <property type="entry name" value="tRNA pseudouridine synthase"/>
    <property type="match status" value="1"/>
</dbReference>
<dbReference type="Gene3D" id="3.30.70.580">
    <property type="entry name" value="Pseudouridine synthase I, catalytic domain, N-terminal subdomain"/>
    <property type="match status" value="1"/>
</dbReference>
<dbReference type="SUPFAM" id="SSF55120">
    <property type="entry name" value="Pseudouridine synthase"/>
    <property type="match status" value="1"/>
</dbReference>
<feature type="domain" description="Pseudouridine synthase I TruA alpha/beta" evidence="5">
    <location>
        <begin position="188"/>
        <end position="304"/>
    </location>
</feature>
<accession>A0A8S1EIR8</accession>
<dbReference type="NCBIfam" id="TIGR00071">
    <property type="entry name" value="hisT_truA"/>
    <property type="match status" value="1"/>
</dbReference>
<dbReference type="GO" id="GO:0005634">
    <property type="term" value="C:nucleus"/>
    <property type="evidence" value="ECO:0007669"/>
    <property type="project" value="TreeGrafter"/>
</dbReference>
<dbReference type="GO" id="GO:0031119">
    <property type="term" value="P:tRNA pseudouridine synthesis"/>
    <property type="evidence" value="ECO:0007669"/>
    <property type="project" value="TreeGrafter"/>
</dbReference>
<evidence type="ECO:0000256" key="2">
    <source>
        <dbReference type="ARBA" id="ARBA00022694"/>
    </source>
</evidence>
<reference evidence="6 7" key="1">
    <citation type="submission" date="2020-04" db="EMBL/GenBank/DDBJ databases">
        <authorList>
            <person name="Laetsch R D."/>
            <person name="Stevens L."/>
            <person name="Kumar S."/>
            <person name="Blaxter L. M."/>
        </authorList>
    </citation>
    <scope>NUCLEOTIDE SEQUENCE [LARGE SCALE GENOMIC DNA]</scope>
</reference>
<organism evidence="6 7">
    <name type="scientific">Caenorhabditis bovis</name>
    <dbReference type="NCBI Taxonomy" id="2654633"/>
    <lineage>
        <taxon>Eukaryota</taxon>
        <taxon>Metazoa</taxon>
        <taxon>Ecdysozoa</taxon>
        <taxon>Nematoda</taxon>
        <taxon>Chromadorea</taxon>
        <taxon>Rhabditida</taxon>
        <taxon>Rhabditina</taxon>
        <taxon>Rhabditomorpha</taxon>
        <taxon>Rhabditoidea</taxon>
        <taxon>Rhabditidae</taxon>
        <taxon>Peloderinae</taxon>
        <taxon>Caenorhabditis</taxon>
    </lineage>
</organism>
<dbReference type="GO" id="GO:1990481">
    <property type="term" value="P:mRNA pseudouridine synthesis"/>
    <property type="evidence" value="ECO:0007669"/>
    <property type="project" value="TreeGrafter"/>
</dbReference>
<comment type="caution">
    <text evidence="6">The sequence shown here is derived from an EMBL/GenBank/DDBJ whole genome shotgun (WGS) entry which is preliminary data.</text>
</comment>
<keyword evidence="2 4" id="KW-0819">tRNA processing</keyword>